<evidence type="ECO:0000256" key="5">
    <source>
        <dbReference type="RuleBase" id="RU368021"/>
    </source>
</evidence>
<feature type="domain" description="Pre-rRNA-processing protein Ipi1 N-terminal" evidence="7">
    <location>
        <begin position="132"/>
        <end position="233"/>
    </location>
</feature>
<dbReference type="InterPro" id="IPR024679">
    <property type="entry name" value="Ipi1_N"/>
</dbReference>
<evidence type="ECO:0000256" key="6">
    <source>
        <dbReference type="SAM" id="MobiDB-lite"/>
    </source>
</evidence>
<keyword evidence="9" id="KW-1185">Reference proteome</keyword>
<reference evidence="8" key="1">
    <citation type="journal article" date="2021" name="J Fungi (Basel)">
        <title>Virulence traits and population genomics of the black yeast Aureobasidium melanogenum.</title>
        <authorList>
            <person name="Cernosa A."/>
            <person name="Sun X."/>
            <person name="Gostincar C."/>
            <person name="Fang C."/>
            <person name="Gunde-Cimerman N."/>
            <person name="Song Z."/>
        </authorList>
    </citation>
    <scope>NUCLEOTIDE SEQUENCE</scope>
    <source>
        <strain evidence="8">EXF-9298</strain>
    </source>
</reference>
<reference evidence="8" key="2">
    <citation type="submission" date="2021-08" db="EMBL/GenBank/DDBJ databases">
        <authorList>
            <person name="Gostincar C."/>
            <person name="Sun X."/>
            <person name="Song Z."/>
            <person name="Gunde-Cimerman N."/>
        </authorList>
    </citation>
    <scope>NUCLEOTIDE SEQUENCE</scope>
    <source>
        <strain evidence="8">EXF-9298</strain>
    </source>
</reference>
<feature type="non-terminal residue" evidence="8">
    <location>
        <position position="1"/>
    </location>
</feature>
<evidence type="ECO:0000313" key="9">
    <source>
        <dbReference type="Proteomes" id="UP000729357"/>
    </source>
</evidence>
<organism evidence="8 9">
    <name type="scientific">Aureobasidium melanogenum</name>
    <name type="common">Aureobasidium pullulans var. melanogenum</name>
    <dbReference type="NCBI Taxonomy" id="46634"/>
    <lineage>
        <taxon>Eukaryota</taxon>
        <taxon>Fungi</taxon>
        <taxon>Dikarya</taxon>
        <taxon>Ascomycota</taxon>
        <taxon>Pezizomycotina</taxon>
        <taxon>Dothideomycetes</taxon>
        <taxon>Dothideomycetidae</taxon>
        <taxon>Dothideales</taxon>
        <taxon>Saccotheciaceae</taxon>
        <taxon>Aureobasidium</taxon>
    </lineage>
</organism>
<comment type="function">
    <text evidence="1 5">Component of the RIX1 complex required for processing of ITS2 sequences from 35S pre-rRNA.</text>
</comment>
<dbReference type="GO" id="GO:0005634">
    <property type="term" value="C:nucleus"/>
    <property type="evidence" value="ECO:0007669"/>
    <property type="project" value="UniProtKB-SubCell"/>
</dbReference>
<dbReference type="PANTHER" id="PTHR16056">
    <property type="entry name" value="REGULATOR OF MICROTUBULE DYNAMICS PROTEIN"/>
    <property type="match status" value="1"/>
</dbReference>
<comment type="similarity">
    <text evidence="3 5">Belongs to the IPI1/TEX10 family.</text>
</comment>
<keyword evidence="5" id="KW-0690">Ribosome biogenesis</keyword>
<dbReference type="InterPro" id="IPR016024">
    <property type="entry name" value="ARM-type_fold"/>
</dbReference>
<dbReference type="Pfam" id="PF12333">
    <property type="entry name" value="Ipi1_N"/>
    <property type="match status" value="1"/>
</dbReference>
<dbReference type="GO" id="GO:0006364">
    <property type="term" value="P:rRNA processing"/>
    <property type="evidence" value="ECO:0007669"/>
    <property type="project" value="UniProtKB-UniRule"/>
</dbReference>
<dbReference type="SUPFAM" id="SSF48371">
    <property type="entry name" value="ARM repeat"/>
    <property type="match status" value="1"/>
</dbReference>
<comment type="caution">
    <text evidence="8">The sequence shown here is derived from an EMBL/GenBank/DDBJ whole genome shotgun (WGS) entry which is preliminary data.</text>
</comment>
<evidence type="ECO:0000256" key="3">
    <source>
        <dbReference type="ARBA" id="ARBA00006427"/>
    </source>
</evidence>
<evidence type="ECO:0000259" key="7">
    <source>
        <dbReference type="Pfam" id="PF12333"/>
    </source>
</evidence>
<keyword evidence="4 5" id="KW-0539">Nucleus</keyword>
<evidence type="ECO:0000313" key="8">
    <source>
        <dbReference type="EMBL" id="KAG9942976.1"/>
    </source>
</evidence>
<dbReference type="AlphaFoldDB" id="A0A9P8F602"/>
<name>A0A9P8F602_AURME</name>
<dbReference type="Proteomes" id="UP000729357">
    <property type="component" value="Unassembled WGS sequence"/>
</dbReference>
<proteinExistence type="inferred from homology"/>
<dbReference type="EMBL" id="JAHFXS010005061">
    <property type="protein sequence ID" value="KAG9942976.1"/>
    <property type="molecule type" value="Genomic_DNA"/>
</dbReference>
<comment type="subunit">
    <text evidence="5">Component of the RIX1 complex.</text>
</comment>
<dbReference type="GO" id="GO:0120330">
    <property type="term" value="C:rixosome complex"/>
    <property type="evidence" value="ECO:0007669"/>
    <property type="project" value="UniProtKB-UniRule"/>
</dbReference>
<dbReference type="PANTHER" id="PTHR16056:SF2">
    <property type="entry name" value="TESTIS-EXPRESSED PROTEIN 10"/>
    <property type="match status" value="1"/>
</dbReference>
<accession>A0A9P8F602</accession>
<feature type="non-terminal residue" evidence="8">
    <location>
        <position position="342"/>
    </location>
</feature>
<protein>
    <recommendedName>
        <fullName evidence="5">Pre-rRNA-processing protein</fullName>
    </recommendedName>
</protein>
<evidence type="ECO:0000256" key="1">
    <source>
        <dbReference type="ARBA" id="ARBA00002355"/>
    </source>
</evidence>
<gene>
    <name evidence="8" type="ORF">KCU98_g18654</name>
</gene>
<sequence>ARMGSSAKKKREKKQDFQKTKLKVGKTKAKAANFTDTSFKAKSIVLNQQSLSTAAPSLDQQFAHQLSLASSKTDSQRRDAINYLTNTITERPDNLPLPVATILPKIQPLILDASNSVRAALTKLLRALPPAHVATHVDHMLLYVRAGMTHLAAEIRNSSLDVLEWLLQTAGQELVSCAGGWLKTLHCFLTLLGWHSTTQPGNWSSERAVSFGKPGSAASKLLIKQLNVLTMFLRAGFTDSAGPEQALANASCFPLCSTERQVLYARSNPFRGLNLFGAPKDAENAMYDDAEARKRAFDDAAVRAVARGIQAAKKEGGEIGRAASGLEKALVDGMGEFHRDAE</sequence>
<evidence type="ECO:0000256" key="2">
    <source>
        <dbReference type="ARBA" id="ARBA00004123"/>
    </source>
</evidence>
<evidence type="ECO:0000256" key="4">
    <source>
        <dbReference type="ARBA" id="ARBA00023242"/>
    </source>
</evidence>
<comment type="subcellular location">
    <subcellularLocation>
        <location evidence="2 5">Nucleus</location>
    </subcellularLocation>
</comment>
<keyword evidence="5" id="KW-0698">rRNA processing</keyword>
<feature type="region of interest" description="Disordered" evidence="6">
    <location>
        <begin position="1"/>
        <end position="22"/>
    </location>
</feature>